<organism evidence="1 2">
    <name type="scientific">Pleurodeles waltl</name>
    <name type="common">Iberian ribbed newt</name>
    <dbReference type="NCBI Taxonomy" id="8319"/>
    <lineage>
        <taxon>Eukaryota</taxon>
        <taxon>Metazoa</taxon>
        <taxon>Chordata</taxon>
        <taxon>Craniata</taxon>
        <taxon>Vertebrata</taxon>
        <taxon>Euteleostomi</taxon>
        <taxon>Amphibia</taxon>
        <taxon>Batrachia</taxon>
        <taxon>Caudata</taxon>
        <taxon>Salamandroidea</taxon>
        <taxon>Salamandridae</taxon>
        <taxon>Pleurodelinae</taxon>
        <taxon>Pleurodeles</taxon>
    </lineage>
</organism>
<comment type="caution">
    <text evidence="1">The sequence shown here is derived from an EMBL/GenBank/DDBJ whole genome shotgun (WGS) entry which is preliminary data.</text>
</comment>
<name>A0AAV7LQ42_PLEWA</name>
<proteinExistence type="predicted"/>
<accession>A0AAV7LQ42</accession>
<dbReference type="Proteomes" id="UP001066276">
    <property type="component" value="Chromosome 11"/>
</dbReference>
<dbReference type="AlphaFoldDB" id="A0AAV7LQ42"/>
<dbReference type="EMBL" id="JANPWB010000015">
    <property type="protein sequence ID" value="KAJ1093506.1"/>
    <property type="molecule type" value="Genomic_DNA"/>
</dbReference>
<sequence length="142" mass="15263">MRLQPSRSHRQDPTVPATHLRLTGEALAFNPAFAPSGPAGCSPRPPLRLSGGPACNGKSIGAAAPLVGPSFRFSYGRRHLSPALRSGQRTSQHRAPRVSRLLPARRFLTWEAVCATTHSSRAAEITVPGPICALRYRLHPST</sequence>
<keyword evidence="2" id="KW-1185">Reference proteome</keyword>
<protein>
    <submittedName>
        <fullName evidence="1">Uncharacterized protein</fullName>
    </submittedName>
</protein>
<evidence type="ECO:0000313" key="2">
    <source>
        <dbReference type="Proteomes" id="UP001066276"/>
    </source>
</evidence>
<gene>
    <name evidence="1" type="ORF">NDU88_006606</name>
</gene>
<reference evidence="1" key="1">
    <citation type="journal article" date="2022" name="bioRxiv">
        <title>Sequencing and chromosome-scale assembly of the giantPleurodeles waltlgenome.</title>
        <authorList>
            <person name="Brown T."/>
            <person name="Elewa A."/>
            <person name="Iarovenko S."/>
            <person name="Subramanian E."/>
            <person name="Araus A.J."/>
            <person name="Petzold A."/>
            <person name="Susuki M."/>
            <person name="Suzuki K.-i.T."/>
            <person name="Hayashi T."/>
            <person name="Toyoda A."/>
            <person name="Oliveira C."/>
            <person name="Osipova E."/>
            <person name="Leigh N.D."/>
            <person name="Simon A."/>
            <person name="Yun M.H."/>
        </authorList>
    </citation>
    <scope>NUCLEOTIDE SEQUENCE</scope>
    <source>
        <strain evidence="1">20211129_DDA</strain>
        <tissue evidence="1">Liver</tissue>
    </source>
</reference>
<evidence type="ECO:0000313" key="1">
    <source>
        <dbReference type="EMBL" id="KAJ1093506.1"/>
    </source>
</evidence>